<dbReference type="AlphaFoldDB" id="A0AAD0SHD3"/>
<dbReference type="Gene3D" id="3.40.190.10">
    <property type="entry name" value="Periplasmic binding protein-like II"/>
    <property type="match status" value="2"/>
</dbReference>
<dbReference type="RefSeq" id="WP_013210537.1">
    <property type="nucleotide sequence ID" value="NZ_CP022760.1"/>
</dbReference>
<keyword evidence="2" id="KW-0614">Plasmid</keyword>
<dbReference type="InterPro" id="IPR006311">
    <property type="entry name" value="TAT_signal"/>
</dbReference>
<accession>A0AAD0SHD3</accession>
<name>A0AAD0SHD3_RALSL</name>
<dbReference type="PROSITE" id="PS51318">
    <property type="entry name" value="TAT"/>
    <property type="match status" value="1"/>
</dbReference>
<proteinExistence type="predicted"/>
<geneLocation type="plasmid" evidence="2 3">
    <name>unnamed</name>
</geneLocation>
<keyword evidence="1" id="KW-0732">Signal</keyword>
<dbReference type="Proteomes" id="UP000261758">
    <property type="component" value="Plasmid unnamed"/>
</dbReference>
<protein>
    <submittedName>
        <fullName evidence="2">Nitrate ABC transporter substrate-binding protein</fullName>
    </submittedName>
</protein>
<sequence>MQSTRSRVRPSDRRRALRLTMAAALAASLFGGAIGAAHAEANEVRISHGYGILYLPIMVMASEHLLEKQAKAAGLGDVKVSYRVLDGGNVINDAMLSGALDIASLGVPGFLTLWDKTRGSAMEVRGLSALSSSSMYLMTRNPNVKTLADFSDKDRIAVPGIKTSLPAVVLQMAAAKTFGDKQFNKLDPITVPLPHPDATAVMLAGGSQINSHMASPPFSYAEAAAPGLHRVFNTVDVLGNITLDMTYTSKKFYEANPKLSAAFVAALDEANALIARDKARAAQIYIAQSKVKSSPDEVKTILNDPDSRFTTTPVGVARYAEFMQRVGTLKGKPASWKDLFFPTVQNRQGS</sequence>
<evidence type="ECO:0000256" key="1">
    <source>
        <dbReference type="SAM" id="SignalP"/>
    </source>
</evidence>
<dbReference type="Pfam" id="PF13379">
    <property type="entry name" value="NMT1_2"/>
    <property type="match status" value="1"/>
</dbReference>
<evidence type="ECO:0000313" key="2">
    <source>
        <dbReference type="EMBL" id="AXV84487.1"/>
    </source>
</evidence>
<organism evidence="2 3">
    <name type="scientific">Ralstonia solanacearum</name>
    <name type="common">Pseudomonas solanacearum</name>
    <dbReference type="NCBI Taxonomy" id="305"/>
    <lineage>
        <taxon>Bacteria</taxon>
        <taxon>Pseudomonadati</taxon>
        <taxon>Pseudomonadota</taxon>
        <taxon>Betaproteobacteria</taxon>
        <taxon>Burkholderiales</taxon>
        <taxon>Burkholderiaceae</taxon>
        <taxon>Ralstonia</taxon>
        <taxon>Ralstonia solanacearum species complex</taxon>
    </lineage>
</organism>
<dbReference type="EMBL" id="CP022760">
    <property type="protein sequence ID" value="AXV84487.1"/>
    <property type="molecule type" value="Genomic_DNA"/>
</dbReference>
<dbReference type="PANTHER" id="PTHR30024:SF2">
    <property type="entry name" value="ABC TRANSPORTER SUBSTRATE-BINDING PROTEIN"/>
    <property type="match status" value="1"/>
</dbReference>
<feature type="chain" id="PRO_5042167017" evidence="1">
    <location>
        <begin position="40"/>
        <end position="350"/>
    </location>
</feature>
<dbReference type="SUPFAM" id="SSF53850">
    <property type="entry name" value="Periplasmic binding protein-like II"/>
    <property type="match status" value="1"/>
</dbReference>
<feature type="signal peptide" evidence="1">
    <location>
        <begin position="1"/>
        <end position="39"/>
    </location>
</feature>
<dbReference type="PANTHER" id="PTHR30024">
    <property type="entry name" value="ALIPHATIC SULFONATES-BINDING PROTEIN-RELATED"/>
    <property type="match status" value="1"/>
</dbReference>
<reference evidence="2 3" key="1">
    <citation type="submission" date="2017-08" db="EMBL/GenBank/DDBJ databases">
        <title>Genome sequences of Ralstonia solanacearum Species Complex (RSSC) isolated from Potato bacterial wilts in Korea.</title>
        <authorList>
            <person name="Cho H."/>
            <person name="Song E.-S."/>
            <person name="Lee Y.K."/>
            <person name="Lee S."/>
            <person name="Lee S.-W."/>
            <person name="Jo A."/>
            <person name="Kim J.-G."/>
            <person name="Hwang I."/>
        </authorList>
    </citation>
    <scope>NUCLEOTIDE SEQUENCE [LARGE SCALE GENOMIC DNA]</scope>
    <source>
        <strain evidence="2 3">T98</strain>
        <plasmid evidence="2 3">unnamed</plasmid>
    </source>
</reference>
<evidence type="ECO:0000313" key="3">
    <source>
        <dbReference type="Proteomes" id="UP000261758"/>
    </source>
</evidence>
<gene>
    <name evidence="2" type="ORF">CJO77_23700</name>
</gene>